<dbReference type="AlphaFoldDB" id="W0HTB5"/>
<dbReference type="HOGENOM" id="CLU_930343_0_0_6"/>
<keyword evidence="2" id="KW-1185">Reference proteome</keyword>
<dbReference type="PATRIC" id="fig|1239307.3.peg.2153"/>
<protein>
    <submittedName>
        <fullName evidence="1">Putative cell surface protein</fullName>
    </submittedName>
</protein>
<dbReference type="OrthoDB" id="10015498at2"/>
<name>W0HTB5_9GAMM</name>
<reference evidence="1 2" key="1">
    <citation type="journal article" date="2014" name="Genome Biol. Evol.">
        <title>Genome degeneration and adaptation in a nascent stage of symbiosis.</title>
        <authorList>
            <person name="Oakeson K.F."/>
            <person name="Gil R."/>
            <person name="Clayton A.L."/>
            <person name="Dunn D.M."/>
            <person name="von Niederhausern A.C."/>
            <person name="Hamil C."/>
            <person name="Aoyagi A."/>
            <person name="Duval B."/>
            <person name="Baca A."/>
            <person name="Silva F.J."/>
            <person name="Vallier A."/>
            <person name="Jackson D.G."/>
            <person name="Latorre A."/>
            <person name="Weiss R.B."/>
            <person name="Heddi A."/>
            <person name="Moya A."/>
            <person name="Dale C."/>
        </authorList>
    </citation>
    <scope>NUCLEOTIDE SEQUENCE [LARGE SCALE GENOMIC DNA]</scope>
    <source>
        <strain evidence="1 2">HS1</strain>
    </source>
</reference>
<proteinExistence type="predicted"/>
<sequence>MYSIGQHPAGGRAKHLLAAAIGIICCCQPGLAMTIDASAVVEVPVPDLQLWAKGGYPTTDSHTGFTRMMLIPNGSNPGVGGYANVVVTTNQGSFSVRLPLCQDADQWACWDNPSYWVDVPAFDGQSVTGGDNPVITGFTVSGSLQNLTGKALSMMVKLQVSDNNGWGSSANGFSTIGHATLPAAPVCSVDVNPTATFGPLGTGQTAAPIQITSNSVGDGHITFTPDAHDDNGGLLQNDHGNTLSYGVVNSASSVADWQAAEARWRGDQSDDYAVELDKIPSTAQPGAYSGRLQVTLACD</sequence>
<dbReference type="KEGG" id="sod:Sant_1952"/>
<organism evidence="1 2">
    <name type="scientific">Sodalis praecaptivus</name>
    <dbReference type="NCBI Taxonomy" id="1239307"/>
    <lineage>
        <taxon>Bacteria</taxon>
        <taxon>Pseudomonadati</taxon>
        <taxon>Pseudomonadota</taxon>
        <taxon>Gammaproteobacteria</taxon>
        <taxon>Enterobacterales</taxon>
        <taxon>Bruguierivoracaceae</taxon>
        <taxon>Sodalis</taxon>
    </lineage>
</organism>
<dbReference type="EMBL" id="CP006569">
    <property type="protein sequence ID" value="AHF77004.1"/>
    <property type="molecule type" value="Genomic_DNA"/>
</dbReference>
<evidence type="ECO:0000313" key="1">
    <source>
        <dbReference type="EMBL" id="AHF77004.1"/>
    </source>
</evidence>
<evidence type="ECO:0000313" key="2">
    <source>
        <dbReference type="Proteomes" id="UP000019028"/>
    </source>
</evidence>
<accession>W0HTB5</accession>
<dbReference type="Proteomes" id="UP000019028">
    <property type="component" value="Chromosome"/>
</dbReference>
<gene>
    <name evidence="1" type="ORF">Sant_1952</name>
</gene>
<dbReference type="RefSeq" id="WP_025422136.1">
    <property type="nucleotide sequence ID" value="NZ_CP006569.1"/>
</dbReference>